<accession>A0ABT2NKW9</accession>
<feature type="transmembrane region" description="Helical" evidence="1">
    <location>
        <begin position="32"/>
        <end position="52"/>
    </location>
</feature>
<evidence type="ECO:0000313" key="4">
    <source>
        <dbReference type="Proteomes" id="UP001205601"/>
    </source>
</evidence>
<dbReference type="Proteomes" id="UP001205601">
    <property type="component" value="Unassembled WGS sequence"/>
</dbReference>
<keyword evidence="1" id="KW-1133">Transmembrane helix</keyword>
<evidence type="ECO:0000256" key="1">
    <source>
        <dbReference type="SAM" id="Phobius"/>
    </source>
</evidence>
<evidence type="ECO:0000313" key="3">
    <source>
        <dbReference type="EMBL" id="MCT8329385.1"/>
    </source>
</evidence>
<feature type="transmembrane region" description="Helical" evidence="1">
    <location>
        <begin position="90"/>
        <end position="110"/>
    </location>
</feature>
<reference evidence="4" key="1">
    <citation type="submission" date="2023-07" db="EMBL/GenBank/DDBJ databases">
        <title>Defluviimonas sediminis sp. nov., isolated from mangrove sediment.</title>
        <authorList>
            <person name="Liu L."/>
            <person name="Li J."/>
            <person name="Huang Y."/>
            <person name="Pan J."/>
            <person name="Li M."/>
        </authorList>
    </citation>
    <scope>NUCLEOTIDE SEQUENCE [LARGE SCALE GENOMIC DNA]</scope>
    <source>
        <strain evidence="4">FT324</strain>
    </source>
</reference>
<feature type="transmembrane region" description="Helical" evidence="1">
    <location>
        <begin position="58"/>
        <end position="78"/>
    </location>
</feature>
<keyword evidence="1" id="KW-0472">Membrane</keyword>
<organism evidence="3 4">
    <name type="scientific">Albidovulum sediminis</name>
    <dbReference type="NCBI Taxonomy" id="3066345"/>
    <lineage>
        <taxon>Bacteria</taxon>
        <taxon>Pseudomonadati</taxon>
        <taxon>Pseudomonadota</taxon>
        <taxon>Alphaproteobacteria</taxon>
        <taxon>Rhodobacterales</taxon>
        <taxon>Paracoccaceae</taxon>
        <taxon>Albidovulum</taxon>
    </lineage>
</organism>
<dbReference type="InterPro" id="IPR039393">
    <property type="entry name" value="Rhizopine-oxygenase-like"/>
</dbReference>
<evidence type="ECO:0000259" key="2">
    <source>
        <dbReference type="Pfam" id="PF00487"/>
    </source>
</evidence>
<comment type="caution">
    <text evidence="3">The sequence shown here is derived from an EMBL/GenBank/DDBJ whole genome shotgun (WGS) entry which is preliminary data.</text>
</comment>
<dbReference type="RefSeq" id="WP_261494808.1">
    <property type="nucleotide sequence ID" value="NZ_JAOCQF010000001.1"/>
</dbReference>
<feature type="transmembrane region" description="Helical" evidence="1">
    <location>
        <begin position="130"/>
        <end position="150"/>
    </location>
</feature>
<gene>
    <name evidence="3" type="ORF">N5I32_07670</name>
</gene>
<keyword evidence="4" id="KW-1185">Reference proteome</keyword>
<protein>
    <submittedName>
        <fullName evidence="3">Fatty acid desaturase family protein</fullName>
    </submittedName>
</protein>
<name>A0ABT2NKW9_9RHOB</name>
<dbReference type="PANTHER" id="PTHR12879">
    <property type="entry name" value="SPHINGOLIPID DELTA 4 DESATURASE/C-4 HYDROXYLASE PROTEIN DES2"/>
    <property type="match status" value="1"/>
</dbReference>
<dbReference type="PANTHER" id="PTHR12879:SF8">
    <property type="entry name" value="SPHINGOLIPID DELTA(4)-DESATURASE DES1"/>
    <property type="match status" value="1"/>
</dbReference>
<dbReference type="Pfam" id="PF00487">
    <property type="entry name" value="FA_desaturase"/>
    <property type="match status" value="1"/>
</dbReference>
<proteinExistence type="predicted"/>
<feature type="transmembrane region" description="Helical" evidence="1">
    <location>
        <begin position="189"/>
        <end position="212"/>
    </location>
</feature>
<keyword evidence="1" id="KW-0812">Transmembrane</keyword>
<dbReference type="InterPro" id="IPR005804">
    <property type="entry name" value="FA_desaturase_dom"/>
</dbReference>
<feature type="domain" description="Fatty acid desaturase" evidence="2">
    <location>
        <begin position="58"/>
        <end position="286"/>
    </location>
</feature>
<sequence>MEVKTPITQALNDGVLTRQDLKSFMRRSDLPAFRHLAGWIVLLAATTALVHATLGTPWLWPAMFLHGIVVVHHFALQHECCHYTVFRTRWLNDVFGTICGLIIAIPHQYFRYEHCDHHTHTQLKGRDPELIELPISVWKYMWYITAIPYWRSNIGGMFARALGRISDADKTFLPKEAHATVIAEARAYVAVYALILAGSVATGSTAALWYWIVPSLLGQPVMRAIRMTEHVGRPNIADMRENTRTNLTNAFVRFLCWNMNYHAEHHYAASVPFHALPRLHRKLKGYVHVEPGGYIGAHREILRQLTGRTPRADLRAEAGE</sequence>
<dbReference type="EMBL" id="JAOCQF010000001">
    <property type="protein sequence ID" value="MCT8329385.1"/>
    <property type="molecule type" value="Genomic_DNA"/>
</dbReference>
<dbReference type="CDD" id="cd03511">
    <property type="entry name" value="Rhizopine-oxygenase-like"/>
    <property type="match status" value="1"/>
</dbReference>